<dbReference type="Proteomes" id="UP000184442">
    <property type="component" value="Unassembled WGS sequence"/>
</dbReference>
<proteinExistence type="predicted"/>
<accession>A0A1M6HKP9</accession>
<dbReference type="OrthoDB" id="1951796at2"/>
<dbReference type="STRING" id="1122184.SAMN02745176_02841"/>
<evidence type="ECO:0000313" key="1">
    <source>
        <dbReference type="EMBL" id="SHJ22747.1"/>
    </source>
</evidence>
<evidence type="ECO:0000313" key="2">
    <source>
        <dbReference type="Proteomes" id="UP000184442"/>
    </source>
</evidence>
<sequence length="203" mass="23574">MDISANKDKFIQTLTSFKENILKSIKGSITGSAENVLFLNEYRGRVSKDKIKGFIELKIAVHIVLKYILIRLIEDTNPKINSKLNAEGISKWREMSKNFRNDYVKLFQFACDDLRREKGIGEAFAETAYDDYYSRLKSVFNPSHNRENNYLELLKDYDFKTLDPNTAITVVETIYPSEERENLQKYLLPSPAIDFLLNNLGIR</sequence>
<protein>
    <submittedName>
        <fullName evidence="1">Uncharacterized protein</fullName>
    </submittedName>
</protein>
<dbReference type="EMBL" id="FQZS01000021">
    <property type="protein sequence ID" value="SHJ22747.1"/>
    <property type="molecule type" value="Genomic_DNA"/>
</dbReference>
<reference evidence="1 2" key="1">
    <citation type="submission" date="2016-11" db="EMBL/GenBank/DDBJ databases">
        <authorList>
            <person name="Jaros S."/>
            <person name="Januszkiewicz K."/>
            <person name="Wedrychowicz H."/>
        </authorList>
    </citation>
    <scope>NUCLEOTIDE SEQUENCE [LARGE SCALE GENOMIC DNA]</scope>
    <source>
        <strain evidence="1 2">DSM 19022</strain>
    </source>
</reference>
<keyword evidence="2" id="KW-1185">Reference proteome</keyword>
<organism evidence="1 2">
    <name type="scientific">Lutispora thermophila DSM 19022</name>
    <dbReference type="NCBI Taxonomy" id="1122184"/>
    <lineage>
        <taxon>Bacteria</taxon>
        <taxon>Bacillati</taxon>
        <taxon>Bacillota</taxon>
        <taxon>Clostridia</taxon>
        <taxon>Lutisporales</taxon>
        <taxon>Lutisporaceae</taxon>
        <taxon>Lutispora</taxon>
    </lineage>
</organism>
<dbReference type="AlphaFoldDB" id="A0A1M6HKP9"/>
<dbReference type="RefSeq" id="WP_073026829.1">
    <property type="nucleotide sequence ID" value="NZ_FQZS01000021.1"/>
</dbReference>
<name>A0A1M6HKP9_9FIRM</name>
<gene>
    <name evidence="1" type="ORF">SAMN02745176_02841</name>
</gene>